<dbReference type="GO" id="GO:0008194">
    <property type="term" value="F:UDP-glycosyltransferase activity"/>
    <property type="evidence" value="ECO:0007669"/>
    <property type="project" value="InterPro"/>
</dbReference>
<keyword evidence="6" id="KW-1133">Transmembrane helix</keyword>
<comment type="similarity">
    <text evidence="1 4">Belongs to the UDP-glycosyltransferase family.</text>
</comment>
<dbReference type="InterPro" id="IPR002213">
    <property type="entry name" value="UDP_glucos_trans"/>
</dbReference>
<dbReference type="CDD" id="cd03784">
    <property type="entry name" value="GT1_Gtf-like"/>
    <property type="match status" value="1"/>
</dbReference>
<dbReference type="FunFam" id="3.40.50.2000:FF:000050">
    <property type="entry name" value="UDP-glucuronosyltransferase"/>
    <property type="match status" value="1"/>
</dbReference>
<keyword evidence="6" id="KW-0472">Membrane</keyword>
<sequence>MKIFLAILTFWSIQKFGSTYNILGVFTFCQHSHFTLGFQLLKSLADSGHNVTMISCFPQQKPIKNWVDISVRVGTNQDQVLGILARGPELQTMTHWTKLNFMAALGETYSSATFEVKAVQALLKVHIEELDKRYEELSKAKTKQKMQDTKTVSPIVGAMEDSEDVSVYLEELEDIEAAIKKLSDKVQIEELDKRFEGLSKEKQKVQDTKTVSPIVGAMGDSEDVSVYLEELEDIEAAIKKLSDKVNNITRNDKNSNLDMIILNGNVKFENIDANKMEVDNISKKNATELLVDIVSIVFFSLCFYILGAPDLRSILYNTSLLLISSHVSFIDPIPLQQNVIPIGGFHVTPPEPLPKKIKHFLDTAPHGVILFSMGSNKGITFNVRQKKDMLKVFAKLSQKVICNVDFASIETPENVLVADWLPQKDILAHPNTVAFISHGGLLGTTEAVYFGVPILGIPVYWDQAKNIEEVVAKGFAVRLDAEDIDEQTFEASLKRLINDPSYRRNAKERSQILRDQSVNQRDQAVFWVEYVIRHKGAHHLKSAALKLKWYQRYLLDIILFVTVASVFIIFAIYYCIKLLASIKNQTKLKDKVY</sequence>
<dbReference type="AlphaFoldDB" id="A0A6P7GK35"/>
<dbReference type="PROSITE" id="PS00375">
    <property type="entry name" value="UDPGT"/>
    <property type="match status" value="1"/>
</dbReference>
<keyword evidence="2 4" id="KW-0328">Glycosyltransferase</keyword>
<dbReference type="RefSeq" id="XP_028150276.1">
    <property type="nucleotide sequence ID" value="XM_028294475.1"/>
</dbReference>
<evidence type="ECO:0000313" key="8">
    <source>
        <dbReference type="RefSeq" id="XP_028150276.1"/>
    </source>
</evidence>
<evidence type="ECO:0000256" key="5">
    <source>
        <dbReference type="SAM" id="Coils"/>
    </source>
</evidence>
<evidence type="ECO:0000256" key="2">
    <source>
        <dbReference type="ARBA" id="ARBA00022676"/>
    </source>
</evidence>
<dbReference type="PANTHER" id="PTHR48043:SF159">
    <property type="entry name" value="EG:EG0003.4 PROTEIN-RELATED"/>
    <property type="match status" value="1"/>
</dbReference>
<proteinExistence type="inferred from homology"/>
<gene>
    <name evidence="8" type="primary">LOC114343643</name>
</gene>
<evidence type="ECO:0000256" key="3">
    <source>
        <dbReference type="ARBA" id="ARBA00022679"/>
    </source>
</evidence>
<evidence type="ECO:0000256" key="7">
    <source>
        <dbReference type="SAM" id="SignalP"/>
    </source>
</evidence>
<feature type="chain" id="PRO_5027604970" evidence="7">
    <location>
        <begin position="20"/>
        <end position="593"/>
    </location>
</feature>
<keyword evidence="6" id="KW-0812">Transmembrane</keyword>
<protein>
    <submittedName>
        <fullName evidence="8">Uncharacterized protein LOC114343643</fullName>
    </submittedName>
</protein>
<evidence type="ECO:0000256" key="6">
    <source>
        <dbReference type="SAM" id="Phobius"/>
    </source>
</evidence>
<keyword evidence="5" id="KW-0175">Coiled coil</keyword>
<dbReference type="Gene3D" id="3.40.50.2000">
    <property type="entry name" value="Glycogen Phosphorylase B"/>
    <property type="match status" value="1"/>
</dbReference>
<dbReference type="InParanoid" id="A0A6P7GK35"/>
<dbReference type="InterPro" id="IPR035595">
    <property type="entry name" value="UDP_glycos_trans_CS"/>
</dbReference>
<reference evidence="8" key="1">
    <citation type="submission" date="2025-08" db="UniProtKB">
        <authorList>
            <consortium name="RefSeq"/>
        </authorList>
    </citation>
    <scope>IDENTIFICATION</scope>
    <source>
        <tissue evidence="8">Whole insect</tissue>
    </source>
</reference>
<feature type="coiled-coil region" evidence="5">
    <location>
        <begin position="127"/>
        <end position="251"/>
    </location>
</feature>
<accession>A0A6P7GK35</accession>
<feature type="transmembrane region" description="Helical" evidence="6">
    <location>
        <begin position="553"/>
        <end position="574"/>
    </location>
</feature>
<name>A0A6P7GK35_DIAVI</name>
<evidence type="ECO:0000256" key="4">
    <source>
        <dbReference type="RuleBase" id="RU003718"/>
    </source>
</evidence>
<dbReference type="SUPFAM" id="SSF53756">
    <property type="entry name" value="UDP-Glycosyltransferase/glycogen phosphorylase"/>
    <property type="match status" value="2"/>
</dbReference>
<dbReference type="PANTHER" id="PTHR48043">
    <property type="entry name" value="EG:EG0003.4 PROTEIN-RELATED"/>
    <property type="match status" value="1"/>
</dbReference>
<keyword evidence="3 4" id="KW-0808">Transferase</keyword>
<keyword evidence="7" id="KW-0732">Signal</keyword>
<feature type="signal peptide" evidence="7">
    <location>
        <begin position="1"/>
        <end position="19"/>
    </location>
</feature>
<dbReference type="InterPro" id="IPR050271">
    <property type="entry name" value="UDP-glycosyltransferase"/>
</dbReference>
<dbReference type="Pfam" id="PF00201">
    <property type="entry name" value="UDPGT"/>
    <property type="match status" value="1"/>
</dbReference>
<organism evidence="8">
    <name type="scientific">Diabrotica virgifera virgifera</name>
    <name type="common">western corn rootworm</name>
    <dbReference type="NCBI Taxonomy" id="50390"/>
    <lineage>
        <taxon>Eukaryota</taxon>
        <taxon>Metazoa</taxon>
        <taxon>Ecdysozoa</taxon>
        <taxon>Arthropoda</taxon>
        <taxon>Hexapoda</taxon>
        <taxon>Insecta</taxon>
        <taxon>Pterygota</taxon>
        <taxon>Neoptera</taxon>
        <taxon>Endopterygota</taxon>
        <taxon>Coleoptera</taxon>
        <taxon>Polyphaga</taxon>
        <taxon>Cucujiformia</taxon>
        <taxon>Chrysomeloidea</taxon>
        <taxon>Chrysomelidae</taxon>
        <taxon>Galerucinae</taxon>
        <taxon>Diabroticina</taxon>
        <taxon>Diabroticites</taxon>
        <taxon>Diabrotica</taxon>
    </lineage>
</organism>
<evidence type="ECO:0000256" key="1">
    <source>
        <dbReference type="ARBA" id="ARBA00009995"/>
    </source>
</evidence>